<protein>
    <recommendedName>
        <fullName evidence="7">Pre-mRNA-splicing factor SLU7</fullName>
    </recommendedName>
</protein>
<dbReference type="Pfam" id="PF11708">
    <property type="entry name" value="Slu7"/>
    <property type="match status" value="2"/>
</dbReference>
<gene>
    <name evidence="10" type="ORF">FPE_LOCUS25991</name>
</gene>
<evidence type="ECO:0000313" key="11">
    <source>
        <dbReference type="Proteomes" id="UP000834106"/>
    </source>
</evidence>
<dbReference type="Proteomes" id="UP000834106">
    <property type="component" value="Chromosome 16"/>
</dbReference>
<comment type="similarity">
    <text evidence="2 7">Belongs to the SLU7 family.</text>
</comment>
<feature type="domain" description="Pre-mRNA-splicing factor SLU7" evidence="9">
    <location>
        <begin position="27"/>
        <end position="115"/>
    </location>
</feature>
<dbReference type="AlphaFoldDB" id="A0AAD1ZZM5"/>
<evidence type="ECO:0000256" key="3">
    <source>
        <dbReference type="ARBA" id="ARBA00022664"/>
    </source>
</evidence>
<accession>A0AAD1ZZM5</accession>
<feature type="domain" description="Pre-mRNA-splicing factor SLU7" evidence="9">
    <location>
        <begin position="124"/>
        <end position="185"/>
    </location>
</feature>
<feature type="compositionally biased region" description="Basic and acidic residues" evidence="8">
    <location>
        <begin position="327"/>
        <end position="345"/>
    </location>
</feature>
<comment type="subcellular location">
    <subcellularLocation>
        <location evidence="1 7">Nucleus</location>
    </subcellularLocation>
</comment>
<dbReference type="InterPro" id="IPR039974">
    <property type="entry name" value="Splicing_factor_SLU7"/>
</dbReference>
<evidence type="ECO:0000256" key="4">
    <source>
        <dbReference type="ARBA" id="ARBA00022728"/>
    </source>
</evidence>
<feature type="region of interest" description="Disordered" evidence="8">
    <location>
        <begin position="67"/>
        <end position="90"/>
    </location>
</feature>
<evidence type="ECO:0000313" key="10">
    <source>
        <dbReference type="EMBL" id="CAI9778561.1"/>
    </source>
</evidence>
<keyword evidence="11" id="KW-1185">Reference proteome</keyword>
<organism evidence="10 11">
    <name type="scientific">Fraxinus pennsylvanica</name>
    <dbReference type="NCBI Taxonomy" id="56036"/>
    <lineage>
        <taxon>Eukaryota</taxon>
        <taxon>Viridiplantae</taxon>
        <taxon>Streptophyta</taxon>
        <taxon>Embryophyta</taxon>
        <taxon>Tracheophyta</taxon>
        <taxon>Spermatophyta</taxon>
        <taxon>Magnoliopsida</taxon>
        <taxon>eudicotyledons</taxon>
        <taxon>Gunneridae</taxon>
        <taxon>Pentapetalae</taxon>
        <taxon>asterids</taxon>
        <taxon>lamiids</taxon>
        <taxon>Lamiales</taxon>
        <taxon>Oleaceae</taxon>
        <taxon>Oleeae</taxon>
        <taxon>Fraxinus</taxon>
    </lineage>
</organism>
<evidence type="ECO:0000256" key="8">
    <source>
        <dbReference type="SAM" id="MobiDB-lite"/>
    </source>
</evidence>
<feature type="region of interest" description="Disordered" evidence="8">
    <location>
        <begin position="326"/>
        <end position="345"/>
    </location>
</feature>
<sequence>MDRPRKLGAKWTGKSIVPDEKIETYELDYEGKRDRWNGYDAASYKHVIEGYEASEARRKYLKEQQLKKLEEKNGNQNEEGGVSDDEGNEDDLKVDEAKVDESKQMDFTKVERRLRTTGGGGTGTGDNCKRVSGQALEFKQLKIHAWEAFDKGHDVHMQAAPSEAELLYKNFNINKEKLKFQRKESHGEVRKNHKRPDVDMHSHLLFSESFKNLRQLYRENRWNNEGGKILTVRNNYCNGAAGIEASEAAADLMKANIACKEITEATLVEEKRLATWGSEVPDVLFLDEKKLAEALKNKDDRRREEKDERKRKYNVKWNDEVTPEDMEAYRMKRVHQDDPMKDFLH</sequence>
<name>A0AAD1ZZM5_9LAMI</name>
<evidence type="ECO:0000256" key="7">
    <source>
        <dbReference type="RuleBase" id="RU367071"/>
    </source>
</evidence>
<evidence type="ECO:0000256" key="1">
    <source>
        <dbReference type="ARBA" id="ARBA00004123"/>
    </source>
</evidence>
<dbReference type="PANTHER" id="PTHR12942:SF2">
    <property type="entry name" value="PRE-MRNA-SPLICING FACTOR SLU7"/>
    <property type="match status" value="1"/>
</dbReference>
<evidence type="ECO:0000256" key="2">
    <source>
        <dbReference type="ARBA" id="ARBA00007203"/>
    </source>
</evidence>
<dbReference type="GO" id="GO:0030628">
    <property type="term" value="F:pre-mRNA 3'-splice site binding"/>
    <property type="evidence" value="ECO:0007669"/>
    <property type="project" value="UniProtKB-UniRule"/>
</dbReference>
<dbReference type="GO" id="GO:0005681">
    <property type="term" value="C:spliceosomal complex"/>
    <property type="evidence" value="ECO:0007669"/>
    <property type="project" value="UniProtKB-UniRule"/>
</dbReference>
<evidence type="ECO:0000259" key="9">
    <source>
        <dbReference type="Pfam" id="PF11708"/>
    </source>
</evidence>
<keyword evidence="5 7" id="KW-0508">mRNA splicing</keyword>
<evidence type="ECO:0000256" key="5">
    <source>
        <dbReference type="ARBA" id="ARBA00023187"/>
    </source>
</evidence>
<dbReference type="PANTHER" id="PTHR12942">
    <property type="entry name" value="STEP II SPLICING FACTOR SLU7"/>
    <property type="match status" value="1"/>
</dbReference>
<keyword evidence="4 7" id="KW-0747">Spliceosome</keyword>
<dbReference type="GO" id="GO:0000398">
    <property type="term" value="P:mRNA splicing, via spliceosome"/>
    <property type="evidence" value="ECO:0007669"/>
    <property type="project" value="UniProtKB-UniRule"/>
</dbReference>
<comment type="subunit">
    <text evidence="7">Associated with the spliceosome.</text>
</comment>
<comment type="function">
    <text evidence="7">Involved in pre-mRNA splicing.</text>
</comment>
<dbReference type="InterPro" id="IPR021715">
    <property type="entry name" value="Slu7_dom"/>
</dbReference>
<dbReference type="EMBL" id="OU503051">
    <property type="protein sequence ID" value="CAI9778561.1"/>
    <property type="molecule type" value="Genomic_DNA"/>
</dbReference>
<proteinExistence type="inferred from homology"/>
<evidence type="ECO:0000256" key="6">
    <source>
        <dbReference type="ARBA" id="ARBA00023242"/>
    </source>
</evidence>
<keyword evidence="6 7" id="KW-0539">Nucleus</keyword>
<keyword evidence="3 7" id="KW-0507">mRNA processing</keyword>
<reference evidence="10" key="1">
    <citation type="submission" date="2023-05" db="EMBL/GenBank/DDBJ databases">
        <authorList>
            <person name="Huff M."/>
        </authorList>
    </citation>
    <scope>NUCLEOTIDE SEQUENCE</scope>
</reference>